<dbReference type="GO" id="GO:0005524">
    <property type="term" value="F:ATP binding"/>
    <property type="evidence" value="ECO:0007669"/>
    <property type="project" value="UniProtKB-UniRule"/>
</dbReference>
<dbReference type="EMBL" id="LGRN01000658">
    <property type="protein sequence ID" value="OJD10916.1"/>
    <property type="molecule type" value="Genomic_DNA"/>
</dbReference>
<organism evidence="11 12">
    <name type="scientific">Emergomyces pasteurianus Ep9510</name>
    <dbReference type="NCBI Taxonomy" id="1447872"/>
    <lineage>
        <taxon>Eukaryota</taxon>
        <taxon>Fungi</taxon>
        <taxon>Dikarya</taxon>
        <taxon>Ascomycota</taxon>
        <taxon>Pezizomycotina</taxon>
        <taxon>Eurotiomycetes</taxon>
        <taxon>Eurotiomycetidae</taxon>
        <taxon>Onygenales</taxon>
        <taxon>Ajellomycetaceae</taxon>
        <taxon>Emergomyces</taxon>
    </lineage>
</organism>
<dbReference type="GO" id="GO:0000245">
    <property type="term" value="P:spliceosomal complex assembly"/>
    <property type="evidence" value="ECO:0007669"/>
    <property type="project" value="TreeGrafter"/>
</dbReference>
<evidence type="ECO:0000259" key="10">
    <source>
        <dbReference type="PROSITE" id="PS50011"/>
    </source>
</evidence>
<dbReference type="InterPro" id="IPR051334">
    <property type="entry name" value="SRPK"/>
</dbReference>
<proteinExistence type="predicted"/>
<reference evidence="11 12" key="1">
    <citation type="submission" date="2015-07" db="EMBL/GenBank/DDBJ databases">
        <title>Emmonsia species relationships and genome sequence.</title>
        <authorList>
            <consortium name="The Broad Institute Genomics Platform"/>
            <person name="Cuomo C.A."/>
            <person name="Munoz J.F."/>
            <person name="Imamovic A."/>
            <person name="Priest M.E."/>
            <person name="Young S."/>
            <person name="Clay O.K."/>
            <person name="McEwen J.G."/>
        </authorList>
    </citation>
    <scope>NUCLEOTIDE SEQUENCE [LARGE SCALE GENOMIC DNA]</scope>
    <source>
        <strain evidence="11 12">UAMH 9510</strain>
    </source>
</reference>
<dbReference type="PANTHER" id="PTHR47634">
    <property type="entry name" value="PROTEIN KINASE DOMAIN-CONTAINING PROTEIN-RELATED"/>
    <property type="match status" value="1"/>
</dbReference>
<dbReference type="SMART" id="SM00220">
    <property type="entry name" value="S_TKc"/>
    <property type="match status" value="1"/>
</dbReference>
<dbReference type="InterPro" id="IPR000719">
    <property type="entry name" value="Prot_kinase_dom"/>
</dbReference>
<dbReference type="GO" id="GO:0004674">
    <property type="term" value="F:protein serine/threonine kinase activity"/>
    <property type="evidence" value="ECO:0007669"/>
    <property type="project" value="UniProtKB-KW"/>
</dbReference>
<dbReference type="Proteomes" id="UP000182235">
    <property type="component" value="Unassembled WGS sequence"/>
</dbReference>
<comment type="catalytic activity">
    <reaction evidence="7">
        <text>L-threonyl-[protein] + ATP = O-phospho-L-threonyl-[protein] + ADP + H(+)</text>
        <dbReference type="Rhea" id="RHEA:46608"/>
        <dbReference type="Rhea" id="RHEA-COMP:11060"/>
        <dbReference type="Rhea" id="RHEA-COMP:11605"/>
        <dbReference type="ChEBI" id="CHEBI:15378"/>
        <dbReference type="ChEBI" id="CHEBI:30013"/>
        <dbReference type="ChEBI" id="CHEBI:30616"/>
        <dbReference type="ChEBI" id="CHEBI:61977"/>
        <dbReference type="ChEBI" id="CHEBI:456216"/>
        <dbReference type="EC" id="2.7.11.1"/>
    </reaction>
</comment>
<dbReference type="PROSITE" id="PS50011">
    <property type="entry name" value="PROTEIN_KINASE_DOM"/>
    <property type="match status" value="1"/>
</dbReference>
<dbReference type="InterPro" id="IPR011009">
    <property type="entry name" value="Kinase-like_dom_sf"/>
</dbReference>
<dbReference type="Pfam" id="PF00069">
    <property type="entry name" value="Pkinase"/>
    <property type="match status" value="1"/>
</dbReference>
<comment type="caution">
    <text evidence="11">The sequence shown here is derived from an EMBL/GenBank/DDBJ whole genome shotgun (WGS) entry which is preliminary data.</text>
</comment>
<dbReference type="Gene3D" id="3.30.200.20">
    <property type="entry name" value="Phosphorylase Kinase, domain 1"/>
    <property type="match status" value="1"/>
</dbReference>
<dbReference type="SUPFAM" id="SSF56112">
    <property type="entry name" value="Protein kinase-like (PK-like)"/>
    <property type="match status" value="1"/>
</dbReference>
<name>A0A1J9Q4R8_9EURO</name>
<dbReference type="Gene3D" id="1.10.510.10">
    <property type="entry name" value="Transferase(Phosphotransferase) domain 1"/>
    <property type="match status" value="1"/>
</dbReference>
<gene>
    <name evidence="11" type="ORF">AJ78_08197</name>
</gene>
<keyword evidence="2" id="KW-0723">Serine/threonine-protein kinase</keyword>
<dbReference type="OrthoDB" id="5979581at2759"/>
<evidence type="ECO:0000313" key="12">
    <source>
        <dbReference type="Proteomes" id="UP000182235"/>
    </source>
</evidence>
<dbReference type="AlphaFoldDB" id="A0A1J9Q4R8"/>
<dbReference type="PROSITE" id="PS00107">
    <property type="entry name" value="PROTEIN_KINASE_ATP"/>
    <property type="match status" value="1"/>
</dbReference>
<feature type="domain" description="Protein kinase" evidence="10">
    <location>
        <begin position="96"/>
        <end position="451"/>
    </location>
</feature>
<evidence type="ECO:0000256" key="6">
    <source>
        <dbReference type="ARBA" id="ARBA00022840"/>
    </source>
</evidence>
<protein>
    <recommendedName>
        <fullName evidence="1">non-specific serine/threonine protein kinase</fullName>
        <ecNumber evidence="1">2.7.11.1</ecNumber>
    </recommendedName>
</protein>
<keyword evidence="5 11" id="KW-0418">Kinase</keyword>
<comment type="catalytic activity">
    <reaction evidence="8">
        <text>L-seryl-[protein] + ATP = O-phospho-L-seryl-[protein] + ADP + H(+)</text>
        <dbReference type="Rhea" id="RHEA:17989"/>
        <dbReference type="Rhea" id="RHEA-COMP:9863"/>
        <dbReference type="Rhea" id="RHEA-COMP:11604"/>
        <dbReference type="ChEBI" id="CHEBI:15378"/>
        <dbReference type="ChEBI" id="CHEBI:29999"/>
        <dbReference type="ChEBI" id="CHEBI:30616"/>
        <dbReference type="ChEBI" id="CHEBI:83421"/>
        <dbReference type="ChEBI" id="CHEBI:456216"/>
        <dbReference type="EC" id="2.7.11.1"/>
    </reaction>
</comment>
<dbReference type="GO" id="GO:0050684">
    <property type="term" value="P:regulation of mRNA processing"/>
    <property type="evidence" value="ECO:0007669"/>
    <property type="project" value="TreeGrafter"/>
</dbReference>
<evidence type="ECO:0000256" key="2">
    <source>
        <dbReference type="ARBA" id="ARBA00022527"/>
    </source>
</evidence>
<evidence type="ECO:0000256" key="8">
    <source>
        <dbReference type="ARBA" id="ARBA00048679"/>
    </source>
</evidence>
<evidence type="ECO:0000256" key="3">
    <source>
        <dbReference type="ARBA" id="ARBA00022679"/>
    </source>
</evidence>
<keyword evidence="3" id="KW-0808">Transferase</keyword>
<keyword evidence="6 9" id="KW-0067">ATP-binding</keyword>
<feature type="binding site" evidence="9">
    <location>
        <position position="125"/>
    </location>
    <ligand>
        <name>ATP</name>
        <dbReference type="ChEBI" id="CHEBI:30616"/>
    </ligand>
</feature>
<evidence type="ECO:0000256" key="4">
    <source>
        <dbReference type="ARBA" id="ARBA00022741"/>
    </source>
</evidence>
<sequence length="465" mass="53054">MRKKGLQFSFNIQSRPVFFDIWPLFTKSLHPTSLRPIPSLFGRATRRGMESSASSRPLKTYSSVEYMPLEDIERPERYHPGGYHPIVIGDCLSDRYDVVHKLGFGTYSTTWLARDRKTKKYVAIKIAVADADMQESKILGYLALSDQNDEGHPGKALIPQVLDKFLVDGPNGRHRCLVTEPGMMSLAEAKDASYCRLFELPWPKPSPPRFVADLHAGNIMLRLPNSMDELSPEQLYEKYGRPNIEPIVRLDGKPLPDGVPTHGVVPIWLGKESELVTLAEAKIFLTDFGESFLPTMTQRQYSNALDIFVPPEIYFLPCETVSFPSDIWTLACTIWDIIGQRPLFEGFNPSKDWMIKEHVDTLGKLPHDWWQKWDARQRWFNNEEGGRTSGRAGRSLTDRFVDSVQLPRQEQAIEDVGQAEKTAMLNMLRGMLIFMPGKRLTAAEVMKSEWILRWALPVLERTVTT</sequence>
<evidence type="ECO:0000256" key="9">
    <source>
        <dbReference type="PROSITE-ProRule" id="PRU10141"/>
    </source>
</evidence>
<dbReference type="InterPro" id="IPR017441">
    <property type="entry name" value="Protein_kinase_ATP_BS"/>
</dbReference>
<evidence type="ECO:0000256" key="1">
    <source>
        <dbReference type="ARBA" id="ARBA00012513"/>
    </source>
</evidence>
<accession>A0A1J9Q4R8</accession>
<dbReference type="PANTHER" id="PTHR47634:SF9">
    <property type="entry name" value="PROTEIN KINASE DOMAIN-CONTAINING PROTEIN-RELATED"/>
    <property type="match status" value="1"/>
</dbReference>
<keyword evidence="12" id="KW-1185">Reference proteome</keyword>
<keyword evidence="4 9" id="KW-0547">Nucleotide-binding</keyword>
<evidence type="ECO:0000256" key="7">
    <source>
        <dbReference type="ARBA" id="ARBA00047899"/>
    </source>
</evidence>
<dbReference type="VEuPathDB" id="FungiDB:AJ78_08197"/>
<dbReference type="EC" id="2.7.11.1" evidence="1"/>
<evidence type="ECO:0000313" key="11">
    <source>
        <dbReference type="EMBL" id="OJD10916.1"/>
    </source>
</evidence>
<evidence type="ECO:0000256" key="5">
    <source>
        <dbReference type="ARBA" id="ARBA00022777"/>
    </source>
</evidence>